<organism evidence="3 4">
    <name type="scientific">Dyella jejuensis</name>
    <dbReference type="NCBI Taxonomy" id="1432009"/>
    <lineage>
        <taxon>Bacteria</taxon>
        <taxon>Pseudomonadati</taxon>
        <taxon>Pseudomonadota</taxon>
        <taxon>Gammaproteobacteria</taxon>
        <taxon>Lysobacterales</taxon>
        <taxon>Rhodanobacteraceae</taxon>
        <taxon>Dyella</taxon>
    </lineage>
</organism>
<evidence type="ECO:0000313" key="2">
    <source>
        <dbReference type="EMBL" id="MFK2902315.1"/>
    </source>
</evidence>
<dbReference type="EMBL" id="JADIKJ010000113">
    <property type="protein sequence ID" value="MFK2902316.1"/>
    <property type="molecule type" value="Genomic_DNA"/>
</dbReference>
<dbReference type="Gene3D" id="2.180.10.10">
    <property type="entry name" value="RHS repeat-associated core"/>
    <property type="match status" value="1"/>
</dbReference>
<feature type="non-terminal residue" evidence="3">
    <location>
        <position position="1"/>
    </location>
</feature>
<dbReference type="InterPro" id="IPR031325">
    <property type="entry name" value="RHS_repeat"/>
</dbReference>
<dbReference type="InterPro" id="IPR006530">
    <property type="entry name" value="YD"/>
</dbReference>
<protein>
    <submittedName>
        <fullName evidence="3">RHS repeat protein</fullName>
    </submittedName>
</protein>
<gene>
    <name evidence="2" type="ORF">ISP15_18480</name>
    <name evidence="3" type="ORF">ISP15_18485</name>
</gene>
<dbReference type="RefSeq" id="WP_404549504.1">
    <property type="nucleotide sequence ID" value="NZ_JADIKJ010000112.1"/>
</dbReference>
<proteinExistence type="predicted"/>
<evidence type="ECO:0000313" key="3">
    <source>
        <dbReference type="EMBL" id="MFK2902316.1"/>
    </source>
</evidence>
<comment type="caution">
    <text evidence="3">The sequence shown here is derived from an EMBL/GenBank/DDBJ whole genome shotgun (WGS) entry which is preliminary data.</text>
</comment>
<feature type="compositionally biased region" description="Polar residues" evidence="1">
    <location>
        <begin position="1"/>
        <end position="23"/>
    </location>
</feature>
<keyword evidence="4" id="KW-1185">Reference proteome</keyword>
<dbReference type="Pfam" id="PF05593">
    <property type="entry name" value="RHS_repeat"/>
    <property type="match status" value="1"/>
</dbReference>
<evidence type="ECO:0000256" key="1">
    <source>
        <dbReference type="SAM" id="MobiDB-lite"/>
    </source>
</evidence>
<dbReference type="Proteomes" id="UP001620461">
    <property type="component" value="Unassembled WGS sequence"/>
</dbReference>
<sequence>IQIQQQLSQPGTALSTGNSTITEDTYDNRGEQLSQTEGVGTALAQTTSATYDAFGRVTRRTDGNGNAITYRYDNLGRQVSSSQLVQGAARSTQT</sequence>
<evidence type="ECO:0000313" key="4">
    <source>
        <dbReference type="Proteomes" id="UP001620461"/>
    </source>
</evidence>
<reference evidence="3 4" key="1">
    <citation type="submission" date="2020-10" db="EMBL/GenBank/DDBJ databases">
        <title>Phylogeny of dyella-like bacteria.</title>
        <authorList>
            <person name="Fu J."/>
        </authorList>
    </citation>
    <scope>NUCLEOTIDE SEQUENCE [LARGE SCALE GENOMIC DNA]</scope>
    <source>
        <strain evidence="3 4">JP1</strain>
    </source>
</reference>
<feature type="non-terminal residue" evidence="3">
    <location>
        <position position="94"/>
    </location>
</feature>
<dbReference type="NCBIfam" id="TIGR01643">
    <property type="entry name" value="YD_repeat_2x"/>
    <property type="match status" value="2"/>
</dbReference>
<feature type="region of interest" description="Disordered" evidence="1">
    <location>
        <begin position="1"/>
        <end position="25"/>
    </location>
</feature>
<accession>A0ABW8JQ55</accession>
<dbReference type="EMBL" id="JADIKJ010000112">
    <property type="protein sequence ID" value="MFK2902315.1"/>
    <property type="molecule type" value="Genomic_DNA"/>
</dbReference>
<name>A0ABW8JQ55_9GAMM</name>